<keyword evidence="4 6" id="KW-1133">Transmembrane helix</keyword>
<organism evidence="8 9">
    <name type="scientific">Diacronema lutheri</name>
    <name type="common">Unicellular marine alga</name>
    <name type="synonym">Monochrysis lutheri</name>
    <dbReference type="NCBI Taxonomy" id="2081491"/>
    <lineage>
        <taxon>Eukaryota</taxon>
        <taxon>Haptista</taxon>
        <taxon>Haptophyta</taxon>
        <taxon>Pavlovophyceae</taxon>
        <taxon>Pavlovales</taxon>
        <taxon>Pavlovaceae</taxon>
        <taxon>Diacronema</taxon>
    </lineage>
</organism>
<evidence type="ECO:0000256" key="1">
    <source>
        <dbReference type="ARBA" id="ARBA00004167"/>
    </source>
</evidence>
<evidence type="ECO:0000259" key="7">
    <source>
        <dbReference type="PROSITE" id="PS50192"/>
    </source>
</evidence>
<reference evidence="8" key="1">
    <citation type="submission" date="2021-05" db="EMBL/GenBank/DDBJ databases">
        <title>The genome of the haptophyte Pavlova lutheri (Diacronema luteri, Pavlovales) - a model for lipid biosynthesis in eukaryotic algae.</title>
        <authorList>
            <person name="Hulatt C.J."/>
            <person name="Posewitz M.C."/>
        </authorList>
    </citation>
    <scope>NUCLEOTIDE SEQUENCE</scope>
    <source>
        <strain evidence="8">NIVA-4/92</strain>
    </source>
</reference>
<evidence type="ECO:0000256" key="2">
    <source>
        <dbReference type="ARBA" id="ARBA00022448"/>
    </source>
</evidence>
<keyword evidence="3 6" id="KW-0812">Transmembrane</keyword>
<dbReference type="PANTHER" id="PTHR12791">
    <property type="entry name" value="GOLGI SNARE BET1-RELATED"/>
    <property type="match status" value="1"/>
</dbReference>
<sequence>MADFSNRKGRKPYADDDAESFYMHGEKAQLLEQEQEQREALRALQGGINRMGQMALAVNEELDHQNRMIEDIDEHIDKSESSLSTLTKKLKALSNDSDGGKYCTICFLTVVLVVLFWLVIND</sequence>
<evidence type="ECO:0000256" key="3">
    <source>
        <dbReference type="ARBA" id="ARBA00022692"/>
    </source>
</evidence>
<dbReference type="Gene3D" id="1.20.5.110">
    <property type="match status" value="1"/>
</dbReference>
<protein>
    <recommendedName>
        <fullName evidence="7">t-SNARE coiled-coil homology domain-containing protein</fullName>
    </recommendedName>
</protein>
<comment type="caution">
    <text evidence="8">The sequence shown here is derived from an EMBL/GenBank/DDBJ whole genome shotgun (WGS) entry which is preliminary data.</text>
</comment>
<dbReference type="AlphaFoldDB" id="A0A8J5XU36"/>
<evidence type="ECO:0000256" key="4">
    <source>
        <dbReference type="ARBA" id="ARBA00022989"/>
    </source>
</evidence>
<dbReference type="OMA" id="MEMERHE"/>
<dbReference type="OrthoDB" id="428895at2759"/>
<evidence type="ECO:0000313" key="8">
    <source>
        <dbReference type="EMBL" id="KAG8468522.1"/>
    </source>
</evidence>
<dbReference type="GO" id="GO:0005737">
    <property type="term" value="C:cytoplasm"/>
    <property type="evidence" value="ECO:0007669"/>
    <property type="project" value="UniProtKB-ARBA"/>
</dbReference>
<feature type="domain" description="T-SNARE coiled-coil homology" evidence="7">
    <location>
        <begin position="31"/>
        <end position="93"/>
    </location>
</feature>
<name>A0A8J5XU36_DIALT</name>
<evidence type="ECO:0000256" key="6">
    <source>
        <dbReference type="SAM" id="Phobius"/>
    </source>
</evidence>
<dbReference type="SUPFAM" id="SSF58038">
    <property type="entry name" value="SNARE fusion complex"/>
    <property type="match status" value="1"/>
</dbReference>
<comment type="subcellular location">
    <subcellularLocation>
        <location evidence="1">Membrane</location>
        <topology evidence="1">Single-pass membrane protein</topology>
    </subcellularLocation>
</comment>
<keyword evidence="9" id="KW-1185">Reference proteome</keyword>
<dbReference type="InterPro" id="IPR000727">
    <property type="entry name" value="T_SNARE_dom"/>
</dbReference>
<dbReference type="EMBL" id="JAGTXO010000004">
    <property type="protein sequence ID" value="KAG8468522.1"/>
    <property type="molecule type" value="Genomic_DNA"/>
</dbReference>
<dbReference type="CDD" id="cd15841">
    <property type="entry name" value="SNARE_Qc"/>
    <property type="match status" value="1"/>
</dbReference>
<proteinExistence type="predicted"/>
<dbReference type="GO" id="GO:0012505">
    <property type="term" value="C:endomembrane system"/>
    <property type="evidence" value="ECO:0007669"/>
    <property type="project" value="UniProtKB-ARBA"/>
</dbReference>
<accession>A0A8J5XU36</accession>
<evidence type="ECO:0000313" key="9">
    <source>
        <dbReference type="Proteomes" id="UP000751190"/>
    </source>
</evidence>
<keyword evidence="5 6" id="KW-0472">Membrane</keyword>
<dbReference type="SMART" id="SM00397">
    <property type="entry name" value="t_SNARE"/>
    <property type="match status" value="1"/>
</dbReference>
<gene>
    <name evidence="8" type="ORF">KFE25_013605</name>
</gene>
<feature type="transmembrane region" description="Helical" evidence="6">
    <location>
        <begin position="99"/>
        <end position="120"/>
    </location>
</feature>
<keyword evidence="2" id="KW-0813">Transport</keyword>
<evidence type="ECO:0000256" key="5">
    <source>
        <dbReference type="ARBA" id="ARBA00023136"/>
    </source>
</evidence>
<dbReference type="Proteomes" id="UP000751190">
    <property type="component" value="Unassembled WGS sequence"/>
</dbReference>
<dbReference type="PROSITE" id="PS50192">
    <property type="entry name" value="T_SNARE"/>
    <property type="match status" value="1"/>
</dbReference>
<dbReference type="GO" id="GO:0016020">
    <property type="term" value="C:membrane"/>
    <property type="evidence" value="ECO:0007669"/>
    <property type="project" value="UniProtKB-SubCell"/>
</dbReference>